<dbReference type="RefSeq" id="WP_248154929.1">
    <property type="nucleotide sequence ID" value="NZ_JAKZAJ010000001.1"/>
</dbReference>
<dbReference type="Proteomes" id="UP001596055">
    <property type="component" value="Unassembled WGS sequence"/>
</dbReference>
<gene>
    <name evidence="1" type="ORF">ACFPQA_04270</name>
</gene>
<dbReference type="EMBL" id="JBHSNL010000001">
    <property type="protein sequence ID" value="MFC5544252.1"/>
    <property type="molecule type" value="Genomic_DNA"/>
</dbReference>
<accession>A0ABW0RMT4</accession>
<protein>
    <recommendedName>
        <fullName evidence="3">Morphogenetic protein</fullName>
    </recommendedName>
</protein>
<name>A0ABW0RMT4_9GAMM</name>
<evidence type="ECO:0008006" key="3">
    <source>
        <dbReference type="Google" id="ProtNLM"/>
    </source>
</evidence>
<sequence length="188" mass="21460">MSNEKPIIFNDEMIRAILGGRKTQTRRIIKPQPEGGAMWTPFAPQRYVNGVGNPLICRYGQPGDRLWVRETFAVLGDEDKHVLHYRATHPIKGSGWKPSIHMPRWASRITLEITSVRIERLQDISGEDSAAEGVTGPIGSPRAYGVVTKQFARDQFMRLWESINGPDSWHVNPWVWVIEFERIDQKGV</sequence>
<evidence type="ECO:0000313" key="2">
    <source>
        <dbReference type="Proteomes" id="UP001596055"/>
    </source>
</evidence>
<keyword evidence="2" id="KW-1185">Reference proteome</keyword>
<proteinExistence type="predicted"/>
<evidence type="ECO:0000313" key="1">
    <source>
        <dbReference type="EMBL" id="MFC5544252.1"/>
    </source>
</evidence>
<comment type="caution">
    <text evidence="1">The sequence shown here is derived from an EMBL/GenBank/DDBJ whole genome shotgun (WGS) entry which is preliminary data.</text>
</comment>
<reference evidence="2" key="1">
    <citation type="journal article" date="2019" name="Int. J. Syst. Evol. Microbiol.">
        <title>The Global Catalogue of Microorganisms (GCM) 10K type strain sequencing project: providing services to taxonomists for standard genome sequencing and annotation.</title>
        <authorList>
            <consortium name="The Broad Institute Genomics Platform"/>
            <consortium name="The Broad Institute Genome Sequencing Center for Infectious Disease"/>
            <person name="Wu L."/>
            <person name="Ma J."/>
        </authorList>
    </citation>
    <scope>NUCLEOTIDE SEQUENCE [LARGE SCALE GENOMIC DNA]</scope>
    <source>
        <strain evidence="2">CGMCC 4.1799</strain>
    </source>
</reference>
<organism evidence="1 2">
    <name type="scientific">Marinobacter koreensis</name>
    <dbReference type="NCBI Taxonomy" id="335974"/>
    <lineage>
        <taxon>Bacteria</taxon>
        <taxon>Pseudomonadati</taxon>
        <taxon>Pseudomonadota</taxon>
        <taxon>Gammaproteobacteria</taxon>
        <taxon>Pseudomonadales</taxon>
        <taxon>Marinobacteraceae</taxon>
        <taxon>Marinobacter</taxon>
    </lineage>
</organism>